<organism evidence="5 6">
    <name type="scientific">Veronia pacifica</name>
    <dbReference type="NCBI Taxonomy" id="1080227"/>
    <lineage>
        <taxon>Bacteria</taxon>
        <taxon>Pseudomonadati</taxon>
        <taxon>Pseudomonadota</taxon>
        <taxon>Gammaproteobacteria</taxon>
        <taxon>Vibrionales</taxon>
        <taxon>Vibrionaceae</taxon>
        <taxon>Veronia</taxon>
    </lineage>
</organism>
<sequence>MQSILFKQENDDTKKRSVSDDIYTAILQAIFERKLAPGVRLKEEELCEVFDTGRATIRTVLQKLAMNKLVNIVPNSGAFIAEPSKEEAKEVFEARRLIERTITQELATDFDQEKERVLTRHVNKEKAAERKGQTHLSIRLSGEFHLLLGELSGKKVLTDILREIIFRTSLIITLYRKRSQSQRTLGLQCHHEQLIQLMKSGESEKAIKMMDDHLLEIESQLELENIDEEDVDLKSIFSGLKRDH</sequence>
<keyword evidence="1" id="KW-0805">Transcription regulation</keyword>
<keyword evidence="3" id="KW-0804">Transcription</keyword>
<dbReference type="SMART" id="SM00345">
    <property type="entry name" value="HTH_GNTR"/>
    <property type="match status" value="1"/>
</dbReference>
<dbReference type="PROSITE" id="PS50949">
    <property type="entry name" value="HTH_GNTR"/>
    <property type="match status" value="1"/>
</dbReference>
<dbReference type="PANTHER" id="PTHR43537">
    <property type="entry name" value="TRANSCRIPTIONAL REGULATOR, GNTR FAMILY"/>
    <property type="match status" value="1"/>
</dbReference>
<evidence type="ECO:0000313" key="5">
    <source>
        <dbReference type="EMBL" id="ODA30263.1"/>
    </source>
</evidence>
<reference evidence="5 6" key="1">
    <citation type="submission" date="2016-05" db="EMBL/GenBank/DDBJ databases">
        <title>Genomic Taxonomy of the Vibrionaceae.</title>
        <authorList>
            <person name="Gomez-Gil B."/>
            <person name="Enciso-Ibarra J."/>
        </authorList>
    </citation>
    <scope>NUCLEOTIDE SEQUENCE [LARGE SCALE GENOMIC DNA]</scope>
    <source>
        <strain evidence="5 6">CAIM 1920</strain>
    </source>
</reference>
<protein>
    <recommendedName>
        <fullName evidence="4">HTH gntR-type domain-containing protein</fullName>
    </recommendedName>
</protein>
<dbReference type="EMBL" id="LYBM01000055">
    <property type="protein sequence ID" value="ODA30263.1"/>
    <property type="molecule type" value="Genomic_DNA"/>
</dbReference>
<dbReference type="InterPro" id="IPR008920">
    <property type="entry name" value="TF_FadR/GntR_C"/>
</dbReference>
<dbReference type="InterPro" id="IPR036388">
    <property type="entry name" value="WH-like_DNA-bd_sf"/>
</dbReference>
<dbReference type="Gene3D" id="1.10.10.10">
    <property type="entry name" value="Winged helix-like DNA-binding domain superfamily/Winged helix DNA-binding domain"/>
    <property type="match status" value="1"/>
</dbReference>
<dbReference type="OrthoDB" id="5243844at2"/>
<dbReference type="AlphaFoldDB" id="A0A1C3EAK6"/>
<proteinExistence type="predicted"/>
<evidence type="ECO:0000256" key="2">
    <source>
        <dbReference type="ARBA" id="ARBA00023125"/>
    </source>
</evidence>
<dbReference type="Gene3D" id="1.20.120.530">
    <property type="entry name" value="GntR ligand-binding domain-like"/>
    <property type="match status" value="1"/>
</dbReference>
<keyword evidence="6" id="KW-1185">Reference proteome</keyword>
<name>A0A1C3EAK6_9GAMM</name>
<evidence type="ECO:0000256" key="3">
    <source>
        <dbReference type="ARBA" id="ARBA00023163"/>
    </source>
</evidence>
<dbReference type="Pfam" id="PF00392">
    <property type="entry name" value="GntR"/>
    <property type="match status" value="1"/>
</dbReference>
<dbReference type="PANTHER" id="PTHR43537:SF53">
    <property type="entry name" value="HTH-TYPE TRANSCRIPTIONAL REPRESSOR NANR"/>
    <property type="match status" value="1"/>
</dbReference>
<evidence type="ECO:0000259" key="4">
    <source>
        <dbReference type="PROSITE" id="PS50949"/>
    </source>
</evidence>
<evidence type="ECO:0000256" key="1">
    <source>
        <dbReference type="ARBA" id="ARBA00023015"/>
    </source>
</evidence>
<dbReference type="SUPFAM" id="SSF46785">
    <property type="entry name" value="Winged helix' DNA-binding domain"/>
    <property type="match status" value="1"/>
</dbReference>
<dbReference type="GO" id="GO:0003677">
    <property type="term" value="F:DNA binding"/>
    <property type="evidence" value="ECO:0007669"/>
    <property type="project" value="UniProtKB-KW"/>
</dbReference>
<gene>
    <name evidence="5" type="ORF">A8L45_20545</name>
</gene>
<dbReference type="InterPro" id="IPR000524">
    <property type="entry name" value="Tscrpt_reg_HTH_GntR"/>
</dbReference>
<dbReference type="InterPro" id="IPR011711">
    <property type="entry name" value="GntR_C"/>
</dbReference>
<dbReference type="STRING" id="1080227.A8L45_20545"/>
<dbReference type="InterPro" id="IPR036390">
    <property type="entry name" value="WH_DNA-bd_sf"/>
</dbReference>
<dbReference type="SUPFAM" id="SSF48008">
    <property type="entry name" value="GntR ligand-binding domain-like"/>
    <property type="match status" value="1"/>
</dbReference>
<dbReference type="RefSeq" id="WP_068905234.1">
    <property type="nucleotide sequence ID" value="NZ_JBHUIF010000015.1"/>
</dbReference>
<accession>A0A1C3EAK6</accession>
<dbReference type="Proteomes" id="UP000094936">
    <property type="component" value="Unassembled WGS sequence"/>
</dbReference>
<comment type="caution">
    <text evidence="5">The sequence shown here is derived from an EMBL/GenBank/DDBJ whole genome shotgun (WGS) entry which is preliminary data.</text>
</comment>
<evidence type="ECO:0000313" key="6">
    <source>
        <dbReference type="Proteomes" id="UP000094936"/>
    </source>
</evidence>
<feature type="domain" description="HTH gntR-type" evidence="4">
    <location>
        <begin position="16"/>
        <end position="83"/>
    </location>
</feature>
<dbReference type="SMART" id="SM00895">
    <property type="entry name" value="FCD"/>
    <property type="match status" value="1"/>
</dbReference>
<keyword evidence="2" id="KW-0238">DNA-binding</keyword>
<dbReference type="GO" id="GO:0003700">
    <property type="term" value="F:DNA-binding transcription factor activity"/>
    <property type="evidence" value="ECO:0007669"/>
    <property type="project" value="InterPro"/>
</dbReference>
<dbReference type="Pfam" id="PF07729">
    <property type="entry name" value="FCD"/>
    <property type="match status" value="1"/>
</dbReference>